<proteinExistence type="predicted"/>
<protein>
    <submittedName>
        <fullName evidence="1">Uncharacterized protein</fullName>
    </submittedName>
</protein>
<organism evidence="1 2">
    <name type="scientific">Mycolicibacterium fortuitum</name>
    <name type="common">Mycobacterium fortuitum</name>
    <dbReference type="NCBI Taxonomy" id="1766"/>
    <lineage>
        <taxon>Bacteria</taxon>
        <taxon>Bacillati</taxon>
        <taxon>Actinomycetota</taxon>
        <taxon>Actinomycetes</taxon>
        <taxon>Mycobacteriales</taxon>
        <taxon>Mycobacteriaceae</taxon>
        <taxon>Mycolicibacterium</taxon>
    </lineage>
</organism>
<dbReference type="EMBL" id="MBER01000004">
    <property type="protein sequence ID" value="OMC52527.1"/>
    <property type="molecule type" value="Genomic_DNA"/>
</dbReference>
<accession>A0ABD6QTR7</accession>
<gene>
    <name evidence="1" type="ORF">A5742_16385</name>
</gene>
<evidence type="ECO:0000313" key="2">
    <source>
        <dbReference type="Proteomes" id="UP000187001"/>
    </source>
</evidence>
<dbReference type="Proteomes" id="UP000187001">
    <property type="component" value="Unassembled WGS sequence"/>
</dbReference>
<sequence>MTQRARTGSNVEDKTMSDRFHCYCPCGSCEDLSHCYRGECDAPRPNLEVVIAEAVANFIAGDDREWVDEYEPAQRDEFVASIPRLLAALKANGIEVVERDRLTQMIKACNENAENAAEDKSAHCEEMFYRGQAVAYSVVVDGTLEDYEQVIAGTADAAESSHE</sequence>
<dbReference type="AlphaFoldDB" id="A0ABD6QTR7"/>
<evidence type="ECO:0000313" key="1">
    <source>
        <dbReference type="EMBL" id="OMC52527.1"/>
    </source>
</evidence>
<name>A0ABD6QTR7_MYCFO</name>
<dbReference type="RefSeq" id="WP_076202364.1">
    <property type="nucleotide sequence ID" value="NZ_MBER01000004.1"/>
</dbReference>
<comment type="caution">
    <text evidence="1">The sequence shown here is derived from an EMBL/GenBank/DDBJ whole genome shotgun (WGS) entry which is preliminary data.</text>
</comment>
<reference evidence="1 2" key="1">
    <citation type="submission" date="2016-07" db="EMBL/GenBank/DDBJ databases">
        <authorList>
            <person name="Sutton G."/>
            <person name="Brinkac L."/>
            <person name="Sanka R."/>
            <person name="Adams M."/>
            <person name="Lau E."/>
            <person name="Kumar A."/>
            <person name="Macaden R."/>
        </authorList>
    </citation>
    <scope>NUCLEOTIDE SEQUENCE [LARGE SCALE GENOMIC DNA]</scope>
    <source>
        <strain evidence="1 2">GA-0871</strain>
    </source>
</reference>